<dbReference type="OrthoDB" id="85198at2157"/>
<gene>
    <name evidence="4" type="ordered locus">Mpet_1602</name>
</gene>
<dbReference type="KEGG" id="mpi:Mpet_1602"/>
<dbReference type="PANTHER" id="PTHR13799:SF14">
    <property type="entry name" value="GTP CYCLOHYDROLASE 1 TYPE 2 HOMOLOG"/>
    <property type="match status" value="1"/>
</dbReference>
<dbReference type="PANTHER" id="PTHR13799">
    <property type="entry name" value="NGG1 INTERACTING FACTOR 3"/>
    <property type="match status" value="1"/>
</dbReference>
<sequence>MNTGRFISILEEIAPPELAEEFDEGRIGLIVEGKEDIESVACSLDATGHTVSQAVLCDADALVVHHPPIWYPLARIAGKDAFILGRALSSGLNIYAMHTNFDHAEGGINDALAEILGLSATEKMPLGLVGDCSLTPAEISGILGGGLRLYNCPEKIERLAVVGGSGFDAELIECAYELGADAFLSAELKHNILIDSPPELGLMESTHYALESPGMKRLAGRMGWTYIPDEPRISVIP</sequence>
<dbReference type="GO" id="GO:0046872">
    <property type="term" value="F:metal ion binding"/>
    <property type="evidence" value="ECO:0007669"/>
    <property type="project" value="UniProtKB-KW"/>
</dbReference>
<dbReference type="Pfam" id="PF01784">
    <property type="entry name" value="DUF34_NIF3"/>
    <property type="match status" value="1"/>
</dbReference>
<feature type="binding site" evidence="3">
    <location>
        <position position="211"/>
    </location>
    <ligand>
        <name>a divalent metal cation</name>
        <dbReference type="ChEBI" id="CHEBI:60240"/>
        <label>1</label>
    </ligand>
</feature>
<evidence type="ECO:0008006" key="6">
    <source>
        <dbReference type="Google" id="ProtNLM"/>
    </source>
</evidence>
<feature type="binding site" evidence="3">
    <location>
        <position position="102"/>
    </location>
    <ligand>
        <name>a divalent metal cation</name>
        <dbReference type="ChEBI" id="CHEBI:60240"/>
        <label>1</label>
    </ligand>
</feature>
<evidence type="ECO:0000256" key="1">
    <source>
        <dbReference type="ARBA" id="ARBA00006964"/>
    </source>
</evidence>
<dbReference type="FunFam" id="3.40.1390.30:FF:000001">
    <property type="entry name" value="GTP cyclohydrolase 1 type 2"/>
    <property type="match status" value="1"/>
</dbReference>
<feature type="binding site" evidence="3">
    <location>
        <position position="66"/>
    </location>
    <ligand>
        <name>a divalent metal cation</name>
        <dbReference type="ChEBI" id="CHEBI:60240"/>
        <label>1</label>
    </ligand>
</feature>
<dbReference type="Gene3D" id="3.40.1390.30">
    <property type="entry name" value="NIF3 (NGG1p interacting factor 3)-like"/>
    <property type="match status" value="2"/>
</dbReference>
<dbReference type="InterPro" id="IPR036069">
    <property type="entry name" value="DUF34/NIF3_sf"/>
</dbReference>
<dbReference type="eggNOG" id="arCOG04454">
    <property type="taxonomic scope" value="Archaea"/>
</dbReference>
<dbReference type="SUPFAM" id="SSF102705">
    <property type="entry name" value="NIF3 (NGG1p interacting factor 3)-like"/>
    <property type="match status" value="1"/>
</dbReference>
<dbReference type="HOGENOM" id="CLU_037423_2_0_2"/>
<keyword evidence="2 3" id="KW-0479">Metal-binding</keyword>
<dbReference type="AlphaFoldDB" id="E1RGR4"/>
<protein>
    <recommendedName>
        <fullName evidence="6">NGG1p interacting factor 3 protein, NIF3</fullName>
    </recommendedName>
</protein>
<dbReference type="GeneID" id="9744073"/>
<organism evidence="4 5">
    <name type="scientific">Methanolacinia petrolearia (strain DSM 11571 / OCM 486 / SEBR 4847)</name>
    <name type="common">Methanoplanus petrolearius</name>
    <dbReference type="NCBI Taxonomy" id="679926"/>
    <lineage>
        <taxon>Archaea</taxon>
        <taxon>Methanobacteriati</taxon>
        <taxon>Methanobacteriota</taxon>
        <taxon>Stenosarchaea group</taxon>
        <taxon>Methanomicrobia</taxon>
        <taxon>Methanomicrobiales</taxon>
        <taxon>Methanomicrobiaceae</taxon>
        <taxon>Methanolacinia</taxon>
    </lineage>
</organism>
<dbReference type="RefSeq" id="WP_013329536.1">
    <property type="nucleotide sequence ID" value="NC_014507.1"/>
</dbReference>
<dbReference type="Proteomes" id="UP000006565">
    <property type="component" value="Chromosome"/>
</dbReference>
<keyword evidence="5" id="KW-1185">Reference proteome</keyword>
<evidence type="ECO:0000313" key="4">
    <source>
        <dbReference type="EMBL" id="ADN36359.1"/>
    </source>
</evidence>
<dbReference type="EMBL" id="CP002117">
    <property type="protein sequence ID" value="ADN36359.1"/>
    <property type="molecule type" value="Genomic_DNA"/>
</dbReference>
<reference evidence="4 5" key="1">
    <citation type="journal article" date="2010" name="Stand. Genomic Sci.">
        <title>Complete genome sequence of Methanoplanus petrolearius type strain (SEBR 4847).</title>
        <authorList>
            <person name="Brambilla E."/>
            <person name="Djao O.D."/>
            <person name="Daligault H."/>
            <person name="Lapidus A."/>
            <person name="Lucas S."/>
            <person name="Hammon N."/>
            <person name="Nolan M."/>
            <person name="Tice H."/>
            <person name="Cheng J.F."/>
            <person name="Han C."/>
            <person name="Tapia R."/>
            <person name="Goodwin L."/>
            <person name="Pitluck S."/>
            <person name="Liolios K."/>
            <person name="Ivanova N."/>
            <person name="Mavromatis K."/>
            <person name="Mikhailova N."/>
            <person name="Pati A."/>
            <person name="Chen A."/>
            <person name="Palaniappan K."/>
            <person name="Land M."/>
            <person name="Hauser L."/>
            <person name="Chang Y.J."/>
            <person name="Jeffries C.D."/>
            <person name="Rohde M."/>
            <person name="Spring S."/>
            <person name="Sikorski J."/>
            <person name="Goker M."/>
            <person name="Woyke T."/>
            <person name="Bristow J."/>
            <person name="Eisen J.A."/>
            <person name="Markowitz V."/>
            <person name="Hugenholtz P."/>
            <person name="Kyrpides N.C."/>
            <person name="Klenk H.P."/>
        </authorList>
    </citation>
    <scope>NUCLEOTIDE SEQUENCE [LARGE SCALE GENOMIC DNA]</scope>
    <source>
        <strain evidence="5">DSM 11571 / OCM 486 / SEBR 4847</strain>
    </source>
</reference>
<dbReference type="InterPro" id="IPR002678">
    <property type="entry name" value="DUF34/NIF3"/>
</dbReference>
<evidence type="ECO:0000256" key="2">
    <source>
        <dbReference type="ARBA" id="ARBA00022723"/>
    </source>
</evidence>
<feature type="binding site" evidence="3">
    <location>
        <position position="65"/>
    </location>
    <ligand>
        <name>a divalent metal cation</name>
        <dbReference type="ChEBI" id="CHEBI:60240"/>
        <label>1</label>
    </ligand>
</feature>
<dbReference type="STRING" id="679926.Mpet_1602"/>
<comment type="similarity">
    <text evidence="1">Belongs to the GTP cyclohydrolase I type 2/NIF3 family.</text>
</comment>
<feature type="binding site" evidence="3">
    <location>
        <position position="207"/>
    </location>
    <ligand>
        <name>a divalent metal cation</name>
        <dbReference type="ChEBI" id="CHEBI:60240"/>
        <label>1</label>
    </ligand>
</feature>
<proteinExistence type="inferred from homology"/>
<evidence type="ECO:0000313" key="5">
    <source>
        <dbReference type="Proteomes" id="UP000006565"/>
    </source>
</evidence>
<name>E1RGR4_METP4</name>
<accession>E1RGR4</accession>
<evidence type="ECO:0000256" key="3">
    <source>
        <dbReference type="PIRSR" id="PIRSR602678-1"/>
    </source>
</evidence>
<dbReference type="GO" id="GO:0005737">
    <property type="term" value="C:cytoplasm"/>
    <property type="evidence" value="ECO:0007669"/>
    <property type="project" value="TreeGrafter"/>
</dbReference>